<dbReference type="AlphaFoldDB" id="D3G9M6"/>
<gene>
    <name evidence="2" type="primary">Mov34-1</name>
</gene>
<sequence>MPFNPEITKTGRKNRKKKKQANTKTLGKSSSFDYLSTDKPLVENNMAKDFGTDILALDLVFFSVLQSCGGMENIRRCVCIIYDPSRSDQGVLALKALKLFDSFMELYHNNNFTRENLYLIKGSNSAFISALMTELEPDTLVNQCDYDHLQLSTSSLMERNTIFFIQCMDDLSLEQQKELFINIRQTIKNPNIKTQTQTFILNNMIHSEATLKPIHNN</sequence>
<proteinExistence type="predicted"/>
<reference evidence="2" key="1">
    <citation type="submission" date="2008-12" db="EMBL/GenBank/DDBJ databases">
        <title>Retrotransposons within the syntenic regions between soybean and Medicago truncatula and their contribution to local genome evolution.</title>
        <authorList>
            <person name="Joseph B."/>
            <person name="Schlueter J.A."/>
            <person name="Du J."/>
            <person name="Graham M.A."/>
            <person name="Ma J."/>
            <person name="Shoemaker R.C."/>
        </authorList>
    </citation>
    <scope>NUCLEOTIDE SEQUENCE</scope>
</reference>
<feature type="region of interest" description="Disordered" evidence="1">
    <location>
        <begin position="1"/>
        <end position="22"/>
    </location>
</feature>
<name>D3G9M6_SOYBN</name>
<accession>D3G9M6</accession>
<evidence type="ECO:0000313" key="2">
    <source>
        <dbReference type="EMBL" id="ACU01866.1"/>
    </source>
</evidence>
<evidence type="ECO:0000256" key="1">
    <source>
        <dbReference type="SAM" id="MobiDB-lite"/>
    </source>
</evidence>
<protein>
    <submittedName>
        <fullName evidence="2">Mov34-1</fullName>
    </submittedName>
</protein>
<feature type="compositionally biased region" description="Basic residues" evidence="1">
    <location>
        <begin position="10"/>
        <end position="21"/>
    </location>
</feature>
<dbReference type="EMBL" id="FJ571603">
    <property type="protein sequence ID" value="ACU01866.1"/>
    <property type="molecule type" value="Genomic_DNA"/>
</dbReference>
<organism evidence="2">
    <name type="scientific">Glycine max</name>
    <name type="common">Soybean</name>
    <name type="synonym">Glycine hispida</name>
    <dbReference type="NCBI Taxonomy" id="3847"/>
    <lineage>
        <taxon>Eukaryota</taxon>
        <taxon>Viridiplantae</taxon>
        <taxon>Streptophyta</taxon>
        <taxon>Embryophyta</taxon>
        <taxon>Tracheophyta</taxon>
        <taxon>Spermatophyta</taxon>
        <taxon>Magnoliopsida</taxon>
        <taxon>eudicotyledons</taxon>
        <taxon>Gunneridae</taxon>
        <taxon>Pentapetalae</taxon>
        <taxon>rosids</taxon>
        <taxon>fabids</taxon>
        <taxon>Fabales</taxon>
        <taxon>Fabaceae</taxon>
        <taxon>Papilionoideae</taxon>
        <taxon>50 kb inversion clade</taxon>
        <taxon>NPAAA clade</taxon>
        <taxon>indigoferoid/millettioid clade</taxon>
        <taxon>Phaseoleae</taxon>
        <taxon>Glycine</taxon>
        <taxon>Glycine subgen. Soja</taxon>
    </lineage>
</organism>
<dbReference type="ExpressionAtlas" id="D3G9M6">
    <property type="expression patterns" value="baseline and differential"/>
</dbReference>